<evidence type="ECO:0000313" key="5">
    <source>
        <dbReference type="Proteomes" id="UP000781932"/>
    </source>
</evidence>
<gene>
    <name evidence="4" type="ORF">CkaCkLH20_09440</name>
</gene>
<reference evidence="4" key="2">
    <citation type="submission" date="2020-11" db="EMBL/GenBank/DDBJ databases">
        <title>Whole genome sequencing of Colletotrichum sp.</title>
        <authorList>
            <person name="Li H."/>
        </authorList>
    </citation>
    <scope>NUCLEOTIDE SEQUENCE</scope>
    <source>
        <strain evidence="4">CkLH20</strain>
    </source>
</reference>
<dbReference type="Pfam" id="PF02661">
    <property type="entry name" value="Fic"/>
    <property type="match status" value="1"/>
</dbReference>
<dbReference type="PANTHER" id="PTHR13504">
    <property type="entry name" value="FIDO DOMAIN-CONTAINING PROTEIN DDB_G0283145"/>
    <property type="match status" value="1"/>
</dbReference>
<dbReference type="PANTHER" id="PTHR13504:SF38">
    <property type="entry name" value="FIDO DOMAIN-CONTAINING PROTEIN"/>
    <property type="match status" value="1"/>
</dbReference>
<accession>A0A9P6HZB9</accession>
<keyword evidence="5" id="KW-1185">Reference proteome</keyword>
<feature type="active site" evidence="1">
    <location>
        <position position="272"/>
    </location>
</feature>
<dbReference type="OrthoDB" id="439046at2759"/>
<organism evidence="4 5">
    <name type="scientific">Colletotrichum karsti</name>
    <dbReference type="NCBI Taxonomy" id="1095194"/>
    <lineage>
        <taxon>Eukaryota</taxon>
        <taxon>Fungi</taxon>
        <taxon>Dikarya</taxon>
        <taxon>Ascomycota</taxon>
        <taxon>Pezizomycotina</taxon>
        <taxon>Sordariomycetes</taxon>
        <taxon>Hypocreomycetidae</taxon>
        <taxon>Glomerellales</taxon>
        <taxon>Glomerellaceae</taxon>
        <taxon>Colletotrichum</taxon>
        <taxon>Colletotrichum boninense species complex</taxon>
    </lineage>
</organism>
<feature type="binding site" evidence="2">
    <location>
        <begin position="276"/>
        <end position="283"/>
    </location>
    <ligand>
        <name>ATP</name>
        <dbReference type="ChEBI" id="CHEBI:30616"/>
    </ligand>
</feature>
<dbReference type="GeneID" id="62165229"/>
<protein>
    <submittedName>
        <fullName evidence="4">Fic/DOC family protein</fullName>
    </submittedName>
</protein>
<evidence type="ECO:0000256" key="2">
    <source>
        <dbReference type="PIRSR" id="PIRSR640198-2"/>
    </source>
</evidence>
<dbReference type="InterPro" id="IPR003812">
    <property type="entry name" value="Fido"/>
</dbReference>
<keyword evidence="2" id="KW-0067">ATP-binding</keyword>
<dbReference type="AlphaFoldDB" id="A0A9P6HZB9"/>
<feature type="domain" description="Fido" evidence="3">
    <location>
        <begin position="187"/>
        <end position="329"/>
    </location>
</feature>
<proteinExistence type="predicted"/>
<dbReference type="EMBL" id="JAATWM020000034">
    <property type="protein sequence ID" value="KAF9872930.1"/>
    <property type="molecule type" value="Genomic_DNA"/>
</dbReference>
<dbReference type="Gene3D" id="1.10.3290.10">
    <property type="entry name" value="Fido-like domain"/>
    <property type="match status" value="1"/>
</dbReference>
<dbReference type="SUPFAM" id="SSF140931">
    <property type="entry name" value="Fic-like"/>
    <property type="match status" value="1"/>
</dbReference>
<comment type="caution">
    <text evidence="4">The sequence shown here is derived from an EMBL/GenBank/DDBJ whole genome shotgun (WGS) entry which is preliminary data.</text>
</comment>
<evidence type="ECO:0000313" key="4">
    <source>
        <dbReference type="EMBL" id="KAF9872930.1"/>
    </source>
</evidence>
<dbReference type="Proteomes" id="UP000781932">
    <property type="component" value="Unassembled WGS sequence"/>
</dbReference>
<keyword evidence="2" id="KW-0547">Nucleotide-binding</keyword>
<dbReference type="InterPro" id="IPR040198">
    <property type="entry name" value="Fido_containing"/>
</dbReference>
<name>A0A9P6HZB9_9PEZI</name>
<reference evidence="4" key="1">
    <citation type="submission" date="2020-03" db="EMBL/GenBank/DDBJ databases">
        <authorList>
            <person name="He L."/>
        </authorList>
    </citation>
    <scope>NUCLEOTIDE SEQUENCE</scope>
    <source>
        <strain evidence="4">CkLH20</strain>
    </source>
</reference>
<sequence length="354" mass="40247">MFDKIMLRMRQRHARRRLLTFIYEPASKLQKGSAEYEKLATSGRLWEDFFQPCSSRLMGYVGVQRDLRDMLDEVDRYKTDLPALSLSRYLVPEHAQQSVMIEDNPMRIGDACQVFDFLDKERGLGLGSMIGVTSSELAAMRIPRTEENESPAKVELKNQIIASQWVADNAAAKRGTAGVSEIEVRDLAAASIRGTSSEAVYGLSWGGRVPLGGYRKLPIQVQSNHLAVFPYPQEVPACVRRFFEWRDAQHAARELHPLVLACQMTAYFVHIHPFPDGNGRVSRLIMQDYMARQGYLPTIFEDMDRARYLRMISEACEGRPREFVKAVLEAQLVVSLNPGQKDDDPEYVWDSVIP</sequence>
<dbReference type="RefSeq" id="XP_038742391.1">
    <property type="nucleotide sequence ID" value="XM_038892155.1"/>
</dbReference>
<dbReference type="GO" id="GO:0005524">
    <property type="term" value="F:ATP binding"/>
    <property type="evidence" value="ECO:0007669"/>
    <property type="project" value="UniProtKB-KW"/>
</dbReference>
<evidence type="ECO:0000259" key="3">
    <source>
        <dbReference type="PROSITE" id="PS51459"/>
    </source>
</evidence>
<evidence type="ECO:0000256" key="1">
    <source>
        <dbReference type="PIRSR" id="PIRSR640198-1"/>
    </source>
</evidence>
<dbReference type="PROSITE" id="PS51459">
    <property type="entry name" value="FIDO"/>
    <property type="match status" value="1"/>
</dbReference>
<dbReference type="InterPro" id="IPR036597">
    <property type="entry name" value="Fido-like_dom_sf"/>
</dbReference>